<comment type="subcellular location">
    <subcellularLocation>
        <location evidence="1">Membrane</location>
        <topology evidence="1">Multi-pass membrane protein</topology>
    </subcellularLocation>
</comment>
<reference evidence="8 9" key="1">
    <citation type="submission" date="2023-05" db="EMBL/GenBank/DDBJ databases">
        <title>A 100% complete, gapless, phased diploid assembly of the Scenedesmus obliquus UTEX 3031 genome.</title>
        <authorList>
            <person name="Biondi T.C."/>
            <person name="Hanschen E.R."/>
            <person name="Kwon T."/>
            <person name="Eng W."/>
            <person name="Kruse C.P.S."/>
            <person name="Koehler S.I."/>
            <person name="Kunde Y."/>
            <person name="Gleasner C.D."/>
            <person name="You Mak K.T."/>
            <person name="Polle J."/>
            <person name="Hovde B.T."/>
            <person name="Starkenburg S.R."/>
        </authorList>
    </citation>
    <scope>NUCLEOTIDE SEQUENCE [LARGE SCALE GENOMIC DNA]</scope>
    <source>
        <strain evidence="8 9">DOE0152z</strain>
    </source>
</reference>
<feature type="transmembrane region" description="Helical" evidence="6">
    <location>
        <begin position="89"/>
        <end position="109"/>
    </location>
</feature>
<dbReference type="InterPro" id="IPR006634">
    <property type="entry name" value="TLC-dom"/>
</dbReference>
<accession>A0ABY8TSS4</accession>
<evidence type="ECO:0000313" key="9">
    <source>
        <dbReference type="Proteomes" id="UP001244341"/>
    </source>
</evidence>
<gene>
    <name evidence="8" type="ORF">OEZ85_012208</name>
</gene>
<keyword evidence="9" id="KW-1185">Reference proteome</keyword>
<proteinExistence type="predicted"/>
<evidence type="ECO:0000256" key="1">
    <source>
        <dbReference type="ARBA" id="ARBA00004141"/>
    </source>
</evidence>
<evidence type="ECO:0000256" key="3">
    <source>
        <dbReference type="ARBA" id="ARBA00022989"/>
    </source>
</evidence>
<feature type="transmembrane region" description="Helical" evidence="6">
    <location>
        <begin position="7"/>
        <end position="28"/>
    </location>
</feature>
<dbReference type="SMART" id="SM00724">
    <property type="entry name" value="TLC"/>
    <property type="match status" value="1"/>
</dbReference>
<evidence type="ECO:0000256" key="4">
    <source>
        <dbReference type="ARBA" id="ARBA00023136"/>
    </source>
</evidence>
<dbReference type="PANTHER" id="PTHR13439">
    <property type="entry name" value="CT120 PROTEIN"/>
    <property type="match status" value="1"/>
</dbReference>
<protein>
    <recommendedName>
        <fullName evidence="7">TLC domain-containing protein</fullName>
    </recommendedName>
</protein>
<keyword evidence="3 6" id="KW-1133">Transmembrane helix</keyword>
<dbReference type="PANTHER" id="PTHR13439:SF0">
    <property type="entry name" value="TOPOISOMERASE I DAMAGE AFFECTED PROTEIN 4"/>
    <property type="match status" value="1"/>
</dbReference>
<evidence type="ECO:0000259" key="7">
    <source>
        <dbReference type="PROSITE" id="PS50922"/>
    </source>
</evidence>
<evidence type="ECO:0000256" key="5">
    <source>
        <dbReference type="PROSITE-ProRule" id="PRU00205"/>
    </source>
</evidence>
<evidence type="ECO:0000313" key="8">
    <source>
        <dbReference type="EMBL" id="WIA12135.1"/>
    </source>
</evidence>
<dbReference type="InterPro" id="IPR050846">
    <property type="entry name" value="TLCD"/>
</dbReference>
<feature type="domain" description="TLC" evidence="7">
    <location>
        <begin position="53"/>
        <end position="254"/>
    </location>
</feature>
<organism evidence="8 9">
    <name type="scientific">Tetradesmus obliquus</name>
    <name type="common">Green alga</name>
    <name type="synonym">Acutodesmus obliquus</name>
    <dbReference type="NCBI Taxonomy" id="3088"/>
    <lineage>
        <taxon>Eukaryota</taxon>
        <taxon>Viridiplantae</taxon>
        <taxon>Chlorophyta</taxon>
        <taxon>core chlorophytes</taxon>
        <taxon>Chlorophyceae</taxon>
        <taxon>CS clade</taxon>
        <taxon>Sphaeropleales</taxon>
        <taxon>Scenedesmaceae</taxon>
        <taxon>Tetradesmus</taxon>
    </lineage>
</organism>
<sequence>MNPKEATLSIVAVALAWLLLEGLIQLTLRGWVYSKLYPGGAALHSKGQREAARNTTSGVVKLVSVVHNTIQIPIAFMVLLDPAVNHDTIYGHTHLSTLMCLISSGYFLYDIFVVIARREGGGMLVHAACCLFVYTYAVYSFYLHFFGAGFLLWELSTPFVHFRWFLHRSGQSKSRLYVVNGLVMLLVFFLCRPLWGTWLSYRFFADTEVELRNPRPNGFPASGIWGYRVANVALNLLNYFWFSKIAAGAVELLFPSKKKAAQGKIC</sequence>
<dbReference type="PROSITE" id="PS50922">
    <property type="entry name" value="TLC"/>
    <property type="match status" value="1"/>
</dbReference>
<keyword evidence="4 5" id="KW-0472">Membrane</keyword>
<evidence type="ECO:0000256" key="2">
    <source>
        <dbReference type="ARBA" id="ARBA00022692"/>
    </source>
</evidence>
<dbReference type="Proteomes" id="UP001244341">
    <property type="component" value="Chromosome 3b"/>
</dbReference>
<keyword evidence="2 5" id="KW-0812">Transmembrane</keyword>
<evidence type="ECO:0000256" key="6">
    <source>
        <dbReference type="SAM" id="Phobius"/>
    </source>
</evidence>
<name>A0ABY8TSS4_TETOB</name>
<dbReference type="Pfam" id="PF03798">
    <property type="entry name" value="TRAM_LAG1_CLN8"/>
    <property type="match status" value="1"/>
</dbReference>
<feature type="transmembrane region" description="Helical" evidence="6">
    <location>
        <begin position="176"/>
        <end position="195"/>
    </location>
</feature>
<dbReference type="EMBL" id="CP126210">
    <property type="protein sequence ID" value="WIA12135.1"/>
    <property type="molecule type" value="Genomic_DNA"/>
</dbReference>